<reference evidence="2" key="1">
    <citation type="submission" date="2013-07" db="EMBL/GenBank/DDBJ databases">
        <title>The genome of an arbuscular mycorrhizal fungus provides insights into the evolution of the oldest plant symbiosis.</title>
        <authorList>
            <consortium name="DOE Joint Genome Institute"/>
            <person name="Tisserant E."/>
            <person name="Malbreil M."/>
            <person name="Kuo A."/>
            <person name="Kohler A."/>
            <person name="Symeonidi A."/>
            <person name="Balestrini R."/>
            <person name="Charron P."/>
            <person name="Duensing N."/>
            <person name="Frei-dit-Frey N."/>
            <person name="Gianinazzi-Pearson V."/>
            <person name="Gilbert B."/>
            <person name="Handa Y."/>
            <person name="Hijri M."/>
            <person name="Kaul R."/>
            <person name="Kawaguchi M."/>
            <person name="Krajinski F."/>
            <person name="Lammers P."/>
            <person name="Lapierre D."/>
            <person name="Masclaux F.G."/>
            <person name="Murat C."/>
            <person name="Morin E."/>
            <person name="Ndikumana S."/>
            <person name="Pagni M."/>
            <person name="Petitpierre D."/>
            <person name="Requena N."/>
            <person name="Rosikiewicz P."/>
            <person name="Riley R."/>
            <person name="Saito K."/>
            <person name="San Clemente H."/>
            <person name="Shapiro H."/>
            <person name="van Tuinen D."/>
            <person name="Becard G."/>
            <person name="Bonfante P."/>
            <person name="Paszkowski U."/>
            <person name="Shachar-Hill Y."/>
            <person name="Young J.P."/>
            <person name="Sanders I.R."/>
            <person name="Henrissat B."/>
            <person name="Rensing S.A."/>
            <person name="Grigoriev I.V."/>
            <person name="Corradi N."/>
            <person name="Roux C."/>
            <person name="Martin F."/>
        </authorList>
    </citation>
    <scope>NUCLEOTIDE SEQUENCE</scope>
    <source>
        <strain evidence="2">DAOM 197198</strain>
    </source>
</reference>
<organism evidence="2">
    <name type="scientific">Rhizophagus irregularis (strain DAOM 181602 / DAOM 197198 / MUCL 43194)</name>
    <name type="common">Arbuscular mycorrhizal fungus</name>
    <name type="synonym">Glomus intraradices</name>
    <dbReference type="NCBI Taxonomy" id="747089"/>
    <lineage>
        <taxon>Eukaryota</taxon>
        <taxon>Fungi</taxon>
        <taxon>Fungi incertae sedis</taxon>
        <taxon>Mucoromycota</taxon>
        <taxon>Glomeromycotina</taxon>
        <taxon>Glomeromycetes</taxon>
        <taxon>Glomerales</taxon>
        <taxon>Glomeraceae</taxon>
        <taxon>Rhizophagus</taxon>
    </lineage>
</organism>
<name>U9ULG5_RHIID</name>
<proteinExistence type="predicted"/>
<feature type="compositionally biased region" description="Basic residues" evidence="1">
    <location>
        <begin position="14"/>
        <end position="29"/>
    </location>
</feature>
<gene>
    <name evidence="2" type="ORF">GLOINDRAFT_17664</name>
</gene>
<dbReference type="AlphaFoldDB" id="U9ULG5"/>
<evidence type="ECO:0000256" key="1">
    <source>
        <dbReference type="SAM" id="MobiDB-lite"/>
    </source>
</evidence>
<accession>U9ULG5</accession>
<sequence length="101" mass="11709">MLQYSYSIHNQKLNPKKSHKNTKHSKKYNYNKDINNNTNTYYSSDDLSSSGIHDRVHKSCNDKDEQMLNYIHNNIFEDPDKIGIASTSQTHAIPITLNPQI</sequence>
<feature type="region of interest" description="Disordered" evidence="1">
    <location>
        <begin position="1"/>
        <end position="37"/>
    </location>
</feature>
<dbReference type="EMBL" id="KI276580">
    <property type="protein sequence ID" value="ESA21259.1"/>
    <property type="molecule type" value="Genomic_DNA"/>
</dbReference>
<evidence type="ECO:0000313" key="2">
    <source>
        <dbReference type="EMBL" id="ESA21259.1"/>
    </source>
</evidence>
<feature type="compositionally biased region" description="Polar residues" evidence="1">
    <location>
        <begin position="1"/>
        <end position="13"/>
    </location>
</feature>
<dbReference type="HOGENOM" id="CLU_2293125_0_0_1"/>
<protein>
    <submittedName>
        <fullName evidence="2">Uncharacterized protein</fullName>
    </submittedName>
</protein>